<evidence type="ECO:0000256" key="4">
    <source>
        <dbReference type="SAM" id="Coils"/>
    </source>
</evidence>
<dbReference type="FunFam" id="3.40.50.300:FF:000104">
    <property type="entry name" value="ATP-binding cassette sub-family F member 3"/>
    <property type="match status" value="1"/>
</dbReference>
<dbReference type="CDD" id="cd03221">
    <property type="entry name" value="ABCF_EF-3"/>
    <property type="match status" value="2"/>
</dbReference>
<dbReference type="SMART" id="SM00382">
    <property type="entry name" value="AAA"/>
    <property type="match status" value="2"/>
</dbReference>
<dbReference type="PROSITE" id="PS50893">
    <property type="entry name" value="ABC_TRANSPORTER_2"/>
    <property type="match status" value="2"/>
</dbReference>
<dbReference type="Gene3D" id="3.40.50.300">
    <property type="entry name" value="P-loop containing nucleotide triphosphate hydrolases"/>
    <property type="match status" value="2"/>
</dbReference>
<feature type="domain" description="ABC transporter" evidence="6">
    <location>
        <begin position="475"/>
        <end position="691"/>
    </location>
</feature>
<keyword evidence="8" id="KW-1185">Reference proteome</keyword>
<dbReference type="InterPro" id="IPR050611">
    <property type="entry name" value="ABCF"/>
</dbReference>
<dbReference type="GO" id="GO:0005524">
    <property type="term" value="F:ATP binding"/>
    <property type="evidence" value="ECO:0007669"/>
    <property type="project" value="UniProtKB-KW"/>
</dbReference>
<sequence>MNRAKAYTEKRAKAALAAIDRELDTGGDNIDFDGLLKNDLKAAAMGKGDEELFEKKLSKEEKKALAKAKREAKKKDKVKKGKGGDDDDSDEEKKDSEPASVSVALAKVSLNSDVDPNSDEAKHEAALEELSRQNIVVTYEQRKGNLHANTRDIKVTGVNVAFHGKLLVEETEVVINYGNRYGFIGPNGSGKSTIMKAIAARSIPIPSALDIYFLDSEYPARDDITALQAVIESNDEVKHLEEKAQQLNNAMAEADEDQQNVIQMNLEAIYDRLDQLDANTAEARATTILHGLGFTRAMMGMKTCEFSGGWRMRVALARALFLEPEFLLLDEPTNHLDMDAVLWLEEYLSNWTKILFFVCHSQDFMNNVCTHIVRLDMTYKKLRYYSGNYDTYVQTRRDQDMVQMRQYEAEQRDIAEIKDFIARFGHGTKKLVLQAQSREKLLQKKLEAGLTPMPEVDPQWDWTFPDAGQLAVPVLSIENVSFAYPGGSELYSKVDFGVDLQTRVALVGPNGAGKTTLIKLMTGDLTPTRGMVKRNMHLKISRFTQHFEEKLDLSMTPLDFFKQKVMPEEPIEKIRPLLGRYGCSGDQQSQVMNQLSAGQKARIVFAMIAHEKPHLLLLDEPTNPLDMESIDALARCLNKFQGGVLMISHDMRLISQCAQEIYVCDHKKVVKYRGDIMDFKLHSRKENSKKLAQHLNG</sequence>
<dbReference type="PANTHER" id="PTHR19211:SF15">
    <property type="entry name" value="ATP-BINDING CASSETTE SUB-FAMILY F MEMBER 2"/>
    <property type="match status" value="1"/>
</dbReference>
<dbReference type="InterPro" id="IPR032781">
    <property type="entry name" value="ABC_tran_Xtn"/>
</dbReference>
<dbReference type="PANTHER" id="PTHR19211">
    <property type="entry name" value="ATP-BINDING TRANSPORT PROTEIN-RELATED"/>
    <property type="match status" value="1"/>
</dbReference>
<dbReference type="Proteomes" id="UP001530315">
    <property type="component" value="Unassembled WGS sequence"/>
</dbReference>
<keyword evidence="1" id="KW-0677">Repeat</keyword>
<comment type="caution">
    <text evidence="7">The sequence shown here is derived from an EMBL/GenBank/DDBJ whole genome shotgun (WGS) entry which is preliminary data.</text>
</comment>
<feature type="compositionally biased region" description="Basic residues" evidence="5">
    <location>
        <begin position="65"/>
        <end position="81"/>
    </location>
</feature>
<organism evidence="7 8">
    <name type="scientific">Stephanodiscus triporus</name>
    <dbReference type="NCBI Taxonomy" id="2934178"/>
    <lineage>
        <taxon>Eukaryota</taxon>
        <taxon>Sar</taxon>
        <taxon>Stramenopiles</taxon>
        <taxon>Ochrophyta</taxon>
        <taxon>Bacillariophyta</taxon>
        <taxon>Coscinodiscophyceae</taxon>
        <taxon>Thalassiosirophycidae</taxon>
        <taxon>Stephanodiscales</taxon>
        <taxon>Stephanodiscaceae</taxon>
        <taxon>Stephanodiscus</taxon>
    </lineage>
</organism>
<dbReference type="EMBL" id="JALLAZ020001835">
    <property type="protein sequence ID" value="KAL3762158.1"/>
    <property type="molecule type" value="Genomic_DNA"/>
</dbReference>
<evidence type="ECO:0000256" key="2">
    <source>
        <dbReference type="ARBA" id="ARBA00022741"/>
    </source>
</evidence>
<evidence type="ECO:0000256" key="1">
    <source>
        <dbReference type="ARBA" id="ARBA00022737"/>
    </source>
</evidence>
<feature type="region of interest" description="Disordered" evidence="5">
    <location>
        <begin position="65"/>
        <end position="101"/>
    </location>
</feature>
<keyword evidence="2" id="KW-0547">Nucleotide-binding</keyword>
<evidence type="ECO:0000313" key="8">
    <source>
        <dbReference type="Proteomes" id="UP001530315"/>
    </source>
</evidence>
<feature type="domain" description="ABC transporter" evidence="6">
    <location>
        <begin position="153"/>
        <end position="402"/>
    </location>
</feature>
<name>A0ABD3MH07_9STRA</name>
<keyword evidence="3" id="KW-0067">ATP-binding</keyword>
<dbReference type="PROSITE" id="PS00211">
    <property type="entry name" value="ABC_TRANSPORTER_1"/>
    <property type="match status" value="2"/>
</dbReference>
<keyword evidence="4" id="KW-0175">Coiled coil</keyword>
<dbReference type="Pfam" id="PF00005">
    <property type="entry name" value="ABC_tran"/>
    <property type="match status" value="2"/>
</dbReference>
<evidence type="ECO:0000313" key="7">
    <source>
        <dbReference type="EMBL" id="KAL3762158.1"/>
    </source>
</evidence>
<dbReference type="FunFam" id="3.40.50.300:FF:000011">
    <property type="entry name" value="Putative ABC transporter ATP-binding component"/>
    <property type="match status" value="1"/>
</dbReference>
<dbReference type="AlphaFoldDB" id="A0ABD3MH07"/>
<dbReference type="Pfam" id="PF12848">
    <property type="entry name" value="ABC_tran_Xtn"/>
    <property type="match status" value="1"/>
</dbReference>
<dbReference type="InterPro" id="IPR003593">
    <property type="entry name" value="AAA+_ATPase"/>
</dbReference>
<gene>
    <name evidence="7" type="ORF">ACHAW5_003188</name>
</gene>
<evidence type="ECO:0000259" key="6">
    <source>
        <dbReference type="PROSITE" id="PS50893"/>
    </source>
</evidence>
<accession>A0ABD3MH07</accession>
<proteinExistence type="predicted"/>
<dbReference type="InterPro" id="IPR027417">
    <property type="entry name" value="P-loop_NTPase"/>
</dbReference>
<protein>
    <recommendedName>
        <fullName evidence="6">ABC transporter domain-containing protein</fullName>
    </recommendedName>
</protein>
<dbReference type="InterPro" id="IPR017871">
    <property type="entry name" value="ABC_transporter-like_CS"/>
</dbReference>
<feature type="coiled-coil region" evidence="4">
    <location>
        <begin position="230"/>
        <end position="267"/>
    </location>
</feature>
<dbReference type="SUPFAM" id="SSF52540">
    <property type="entry name" value="P-loop containing nucleoside triphosphate hydrolases"/>
    <property type="match status" value="2"/>
</dbReference>
<evidence type="ECO:0000256" key="5">
    <source>
        <dbReference type="SAM" id="MobiDB-lite"/>
    </source>
</evidence>
<reference evidence="7 8" key="1">
    <citation type="submission" date="2024-10" db="EMBL/GenBank/DDBJ databases">
        <title>Updated reference genomes for cyclostephanoid diatoms.</title>
        <authorList>
            <person name="Roberts W.R."/>
            <person name="Alverson A.J."/>
        </authorList>
    </citation>
    <scope>NUCLEOTIDE SEQUENCE [LARGE SCALE GENOMIC DNA]</scope>
    <source>
        <strain evidence="7 8">AJA276-08</strain>
    </source>
</reference>
<evidence type="ECO:0000256" key="3">
    <source>
        <dbReference type="ARBA" id="ARBA00022840"/>
    </source>
</evidence>
<dbReference type="InterPro" id="IPR003439">
    <property type="entry name" value="ABC_transporter-like_ATP-bd"/>
</dbReference>